<dbReference type="RefSeq" id="WP_148696945.1">
    <property type="nucleotide sequence ID" value="NZ_CP017834.1"/>
</dbReference>
<evidence type="ECO:0000313" key="2">
    <source>
        <dbReference type="EMBL" id="APJ03217.1"/>
    </source>
</evidence>
<keyword evidence="1" id="KW-0472">Membrane</keyword>
<name>A0A1L4CZ51_9BACT</name>
<dbReference type="AlphaFoldDB" id="A0A1L4CZ51"/>
<evidence type="ECO:0000256" key="1">
    <source>
        <dbReference type="SAM" id="Phobius"/>
    </source>
</evidence>
<reference evidence="2 3" key="1">
    <citation type="submission" date="2016-10" db="EMBL/GenBank/DDBJ databases">
        <title>Silvanigrella aquatica sp. nov., isolated from a freshwater lake located in the Black Forest, Germany, description of Silvanigrellaceae fam. nov., Silvanigrellales ord. nov., reclassification of the order Bdellovibrionales in the class Oligoflexia, reclassification of the families Bacteriovoracaceae and Halobacteriovoraceae in the new order Bacteriovoracales ord. nov., and reclassification of the family Pseudobacteriovoracaceae in the order Oligoflexiales.</title>
        <authorList>
            <person name="Hahn M.W."/>
            <person name="Schmidt J."/>
            <person name="Koll U."/>
            <person name="Rohde M."/>
            <person name="Verbag S."/>
            <person name="Pitt A."/>
            <person name="Nakai R."/>
            <person name="Naganuma T."/>
            <person name="Lang E."/>
        </authorList>
    </citation>
    <scope>NUCLEOTIDE SEQUENCE [LARGE SCALE GENOMIC DNA]</scope>
    <source>
        <strain evidence="2 3">MWH-Nonnen-W8red</strain>
    </source>
</reference>
<sequence>MISNFIFHFVFAVFAIWAAVAWFIIQNRATQLRQALIPMLSLKKIEFPKHRSIFVRAIKSLEEELSTFLQLKVKIKYSVEPEKCYSPSIFRPFCLLFSNKFEAEEKCIKFKNEYYTLNEFLKIMKEHSKIKFVSFNIIIEDKNYCYWQAEIIHA</sequence>
<protein>
    <submittedName>
        <fullName evidence="2">Uncharacterized protein</fullName>
    </submittedName>
</protein>
<evidence type="ECO:0000313" key="3">
    <source>
        <dbReference type="Proteomes" id="UP000184731"/>
    </source>
</evidence>
<proteinExistence type="predicted"/>
<dbReference type="EMBL" id="CP017834">
    <property type="protein sequence ID" value="APJ03217.1"/>
    <property type="molecule type" value="Genomic_DNA"/>
</dbReference>
<keyword evidence="3" id="KW-1185">Reference proteome</keyword>
<keyword evidence="1" id="KW-1133">Transmembrane helix</keyword>
<dbReference type="STRING" id="1915309.AXG55_04580"/>
<organism evidence="2 3">
    <name type="scientific">Silvanigrella aquatica</name>
    <dbReference type="NCBI Taxonomy" id="1915309"/>
    <lineage>
        <taxon>Bacteria</taxon>
        <taxon>Pseudomonadati</taxon>
        <taxon>Bdellovibrionota</taxon>
        <taxon>Oligoflexia</taxon>
        <taxon>Silvanigrellales</taxon>
        <taxon>Silvanigrellaceae</taxon>
        <taxon>Silvanigrella</taxon>
    </lineage>
</organism>
<dbReference type="OrthoDB" id="9864864at2"/>
<gene>
    <name evidence="2" type="ORF">AXG55_04580</name>
</gene>
<keyword evidence="1" id="KW-0812">Transmembrane</keyword>
<feature type="transmembrane region" description="Helical" evidence="1">
    <location>
        <begin position="6"/>
        <end position="25"/>
    </location>
</feature>
<dbReference type="KEGG" id="saqi:AXG55_04580"/>
<accession>A0A1L4CZ51</accession>
<dbReference type="Proteomes" id="UP000184731">
    <property type="component" value="Chromosome"/>
</dbReference>